<comment type="caution">
    <text evidence="6">The sequence shown here is derived from an EMBL/GenBank/DDBJ whole genome shotgun (WGS) entry which is preliminary data.</text>
</comment>
<feature type="region of interest" description="Disordered" evidence="4">
    <location>
        <begin position="797"/>
        <end position="817"/>
    </location>
</feature>
<feature type="non-terminal residue" evidence="6">
    <location>
        <position position="852"/>
    </location>
</feature>
<evidence type="ECO:0000256" key="5">
    <source>
        <dbReference type="SAM" id="Phobius"/>
    </source>
</evidence>
<keyword evidence="2" id="KW-0805">Transcription regulation</keyword>
<sequence length="852" mass="96942">MVSTFCFLGSSNSSLPIPQYLTTSPSGHRLLHRILLFPIPTSKLPSSKANFIYSHTHHQFRGPSHLLLAAGNGEPAPLPHGVDVEADKEQARDAVSKILQQFGATKEESIEIALKSPTYINMLMGSVNDLDEWNSWSSSSDAAVPRSTFRDKVYQMAQQKGDKGILPFLESIGLSLSSAMHVARYLSSQTLPALIPKVKYVREIFFSDSADGGHLGRVARRMMMHLSIPVDDDVQQTLSFFEKIQARRGGLDSLGAGDASFRHLIESFPRLLLLPVESHVKPMVEFLEDIGTPRGKLRNVFLLFPPILFLDIEKDIKPRLWAFEKENKGDKDLGRMLVKYPWMLSTGIQANYVEILSFFDKEKVPKAAVNRAIESWPHLLGCSTVKLKLMVDQFGELGIKNKKLGQVIATSPQLLVQKPPEFLQVVDFLKDLGLDEETVGRILARCPEIFATNIEKTLKKKLEFLNGIGVTKSHLPRVVRKYPELFVCDIDKALRPRLNYLTKIGLSSRDVAFMVRRFSPLLGYSIEEVLRPKVDFLVKTMEKPISDVVDYPRYFSYSLEKKIEPRYRVLKGRNQQCSLKDMLGKNDEEFAAQFMGVGRMLGINQQEGRQQIAFLKMGTVISKAANGLGGLLGNAFAAPFKSVFGATCEDVCAGTWDITCFIEHLCVSNLVKLLMVLGLCYLTFLFFYLLFKLGICQCIGRSLCKMCWAACETYWFALENCTCFLWHKLKNVKRVNRRRRRRFQDVEVGYSSSGDSTSFDDDPSFANNGRYIKLERHRRKKRLRSSPYCSRLGYKDGRAKYNNHHHHRSRSSTRQMSLHLKDRSERLRNLRQLQIQKASNLRREATLCKRRL</sequence>
<evidence type="ECO:0000313" key="7">
    <source>
        <dbReference type="Proteomes" id="UP001187471"/>
    </source>
</evidence>
<keyword evidence="7" id="KW-1185">Reference proteome</keyword>
<keyword evidence="5" id="KW-1133">Transmembrane helix</keyword>
<dbReference type="FunFam" id="1.25.70.10:FF:000015">
    <property type="entry name" value="Mitochondrial transcription termination factor family protein"/>
    <property type="match status" value="1"/>
</dbReference>
<dbReference type="GO" id="GO:0006353">
    <property type="term" value="P:DNA-templated transcription termination"/>
    <property type="evidence" value="ECO:0007669"/>
    <property type="project" value="UniProtKB-KW"/>
</dbReference>
<evidence type="ECO:0000256" key="3">
    <source>
        <dbReference type="ARBA" id="ARBA00022946"/>
    </source>
</evidence>
<gene>
    <name evidence="6" type="ORF">RJ640_008253</name>
</gene>
<protein>
    <recommendedName>
        <fullName evidence="8">Mitochondrial transcription termination factor family protein</fullName>
    </recommendedName>
</protein>
<dbReference type="InterPro" id="IPR003690">
    <property type="entry name" value="MTERF"/>
</dbReference>
<dbReference type="Gene3D" id="1.25.70.10">
    <property type="entry name" value="Transcription termination factor 3, mitochondrial"/>
    <property type="match status" value="2"/>
</dbReference>
<dbReference type="Proteomes" id="UP001187471">
    <property type="component" value="Unassembled WGS sequence"/>
</dbReference>
<keyword evidence="3" id="KW-0809">Transit peptide</keyword>
<dbReference type="AlphaFoldDB" id="A0AA88TZA2"/>
<keyword evidence="2" id="KW-0804">Transcription</keyword>
<evidence type="ECO:0008006" key="8">
    <source>
        <dbReference type="Google" id="ProtNLM"/>
    </source>
</evidence>
<accession>A0AA88TZA2</accession>
<feature type="compositionally biased region" description="Basic residues" evidence="4">
    <location>
        <begin position="801"/>
        <end position="811"/>
    </location>
</feature>
<dbReference type="PANTHER" id="PTHR35278:SF4">
    <property type="entry name" value="TRANSMEMBRANE PROTEIN"/>
    <property type="match status" value="1"/>
</dbReference>
<keyword evidence="5" id="KW-0472">Membrane</keyword>
<name>A0AA88TZA2_9ASTE</name>
<keyword evidence="2" id="KW-0806">Transcription termination</keyword>
<dbReference type="Pfam" id="PF02536">
    <property type="entry name" value="mTERF"/>
    <property type="match status" value="1"/>
</dbReference>
<feature type="transmembrane region" description="Helical" evidence="5">
    <location>
        <begin position="670"/>
        <end position="691"/>
    </location>
</feature>
<dbReference type="PANTHER" id="PTHR35278">
    <property type="entry name" value="TRANSMEMBRANE PROTEIN-RELATED"/>
    <property type="match status" value="1"/>
</dbReference>
<organism evidence="6 7">
    <name type="scientific">Escallonia rubra</name>
    <dbReference type="NCBI Taxonomy" id="112253"/>
    <lineage>
        <taxon>Eukaryota</taxon>
        <taxon>Viridiplantae</taxon>
        <taxon>Streptophyta</taxon>
        <taxon>Embryophyta</taxon>
        <taxon>Tracheophyta</taxon>
        <taxon>Spermatophyta</taxon>
        <taxon>Magnoliopsida</taxon>
        <taxon>eudicotyledons</taxon>
        <taxon>Gunneridae</taxon>
        <taxon>Pentapetalae</taxon>
        <taxon>asterids</taxon>
        <taxon>campanulids</taxon>
        <taxon>Escalloniales</taxon>
        <taxon>Escalloniaceae</taxon>
        <taxon>Escallonia</taxon>
    </lineage>
</organism>
<dbReference type="GO" id="GO:0003676">
    <property type="term" value="F:nucleic acid binding"/>
    <property type="evidence" value="ECO:0007669"/>
    <property type="project" value="InterPro"/>
</dbReference>
<dbReference type="InterPro" id="IPR038538">
    <property type="entry name" value="MTERF_sf"/>
</dbReference>
<evidence type="ECO:0000256" key="4">
    <source>
        <dbReference type="SAM" id="MobiDB-lite"/>
    </source>
</evidence>
<dbReference type="SMART" id="SM00733">
    <property type="entry name" value="Mterf"/>
    <property type="match status" value="9"/>
</dbReference>
<comment type="similarity">
    <text evidence="1">Belongs to the mTERF family.</text>
</comment>
<proteinExistence type="inferred from homology"/>
<reference evidence="6" key="1">
    <citation type="submission" date="2022-12" db="EMBL/GenBank/DDBJ databases">
        <title>Draft genome assemblies for two species of Escallonia (Escalloniales).</title>
        <authorList>
            <person name="Chanderbali A."/>
            <person name="Dervinis C."/>
            <person name="Anghel I."/>
            <person name="Soltis D."/>
            <person name="Soltis P."/>
            <person name="Zapata F."/>
        </authorList>
    </citation>
    <scope>NUCLEOTIDE SEQUENCE</scope>
    <source>
        <strain evidence="6">UCBG92.1500</strain>
        <tissue evidence="6">Leaf</tissue>
    </source>
</reference>
<evidence type="ECO:0000256" key="1">
    <source>
        <dbReference type="ARBA" id="ARBA00007692"/>
    </source>
</evidence>
<evidence type="ECO:0000256" key="2">
    <source>
        <dbReference type="ARBA" id="ARBA00022472"/>
    </source>
</evidence>
<keyword evidence="5" id="KW-0812">Transmembrane</keyword>
<evidence type="ECO:0000313" key="6">
    <source>
        <dbReference type="EMBL" id="KAK2965459.1"/>
    </source>
</evidence>
<dbReference type="EMBL" id="JAVXUO010003219">
    <property type="protein sequence ID" value="KAK2965459.1"/>
    <property type="molecule type" value="Genomic_DNA"/>
</dbReference>